<dbReference type="AlphaFoldDB" id="A0A9N9HEJ5"/>
<proteinExistence type="predicted"/>
<comment type="caution">
    <text evidence="1">The sequence shown here is derived from an EMBL/GenBank/DDBJ whole genome shotgun (WGS) entry which is preliminary data.</text>
</comment>
<sequence length="74" mass="8413">KRIPIHIKQLLETMFHAGTANLRNKMTAEEDIPKESTIANWITSFSRGWKHAMALQAIEAAEYTLNARESLETS</sequence>
<dbReference type="EMBL" id="CAJVPQ010005396">
    <property type="protein sequence ID" value="CAG8669422.1"/>
    <property type="molecule type" value="Genomic_DNA"/>
</dbReference>
<evidence type="ECO:0000313" key="1">
    <source>
        <dbReference type="EMBL" id="CAG8669422.1"/>
    </source>
</evidence>
<keyword evidence="2" id="KW-1185">Reference proteome</keyword>
<protein>
    <submittedName>
        <fullName evidence="1">10224_t:CDS:1</fullName>
    </submittedName>
</protein>
<accession>A0A9N9HEJ5</accession>
<organism evidence="1 2">
    <name type="scientific">Funneliformis caledonium</name>
    <dbReference type="NCBI Taxonomy" id="1117310"/>
    <lineage>
        <taxon>Eukaryota</taxon>
        <taxon>Fungi</taxon>
        <taxon>Fungi incertae sedis</taxon>
        <taxon>Mucoromycota</taxon>
        <taxon>Glomeromycotina</taxon>
        <taxon>Glomeromycetes</taxon>
        <taxon>Glomerales</taxon>
        <taxon>Glomeraceae</taxon>
        <taxon>Funneliformis</taxon>
    </lineage>
</organism>
<gene>
    <name evidence="1" type="ORF">FCALED_LOCUS11947</name>
</gene>
<feature type="non-terminal residue" evidence="1">
    <location>
        <position position="74"/>
    </location>
</feature>
<reference evidence="1" key="1">
    <citation type="submission" date="2021-06" db="EMBL/GenBank/DDBJ databases">
        <authorList>
            <person name="Kallberg Y."/>
            <person name="Tangrot J."/>
            <person name="Rosling A."/>
        </authorList>
    </citation>
    <scope>NUCLEOTIDE SEQUENCE</scope>
    <source>
        <strain evidence="1">UK204</strain>
    </source>
</reference>
<dbReference type="OrthoDB" id="2429411at2759"/>
<dbReference type="Proteomes" id="UP000789570">
    <property type="component" value="Unassembled WGS sequence"/>
</dbReference>
<evidence type="ECO:0000313" key="2">
    <source>
        <dbReference type="Proteomes" id="UP000789570"/>
    </source>
</evidence>
<name>A0A9N9HEJ5_9GLOM</name>